<reference evidence="6" key="1">
    <citation type="submission" date="2023-07" db="EMBL/GenBank/DDBJ databases">
        <title>Sequencing the genomes of 1000 actinobacteria strains.</title>
        <authorList>
            <person name="Klenk H.-P."/>
        </authorList>
    </citation>
    <scope>NUCLEOTIDE SEQUENCE</scope>
    <source>
        <strain evidence="6">DSM 13068</strain>
    </source>
</reference>
<evidence type="ECO:0000256" key="3">
    <source>
        <dbReference type="ARBA" id="ARBA00023054"/>
    </source>
</evidence>
<name>A0ABU1Z201_9MICC</name>
<dbReference type="PANTHER" id="PTHR30563">
    <property type="entry name" value="DNA RECOMBINATION PROTEIN RMUC"/>
    <property type="match status" value="1"/>
</dbReference>
<dbReference type="InterPro" id="IPR003798">
    <property type="entry name" value="DNA_recombination_RmuC"/>
</dbReference>
<gene>
    <name evidence="6" type="ORF">J2S67_001284</name>
</gene>
<dbReference type="EMBL" id="JAVDXX010000001">
    <property type="protein sequence ID" value="MDR7294016.1"/>
    <property type="molecule type" value="Genomic_DNA"/>
</dbReference>
<comment type="function">
    <text evidence="1">Involved in DNA recombination.</text>
</comment>
<accession>A0ABU1Z201</accession>
<protein>
    <submittedName>
        <fullName evidence="6">DNA recombination protein RmuC</fullName>
    </submittedName>
</protein>
<dbReference type="Proteomes" id="UP001180715">
    <property type="component" value="Unassembled WGS sequence"/>
</dbReference>
<evidence type="ECO:0000256" key="2">
    <source>
        <dbReference type="ARBA" id="ARBA00009840"/>
    </source>
</evidence>
<evidence type="ECO:0000256" key="4">
    <source>
        <dbReference type="ARBA" id="ARBA00023172"/>
    </source>
</evidence>
<comment type="similarity">
    <text evidence="2">Belongs to the RmuC family.</text>
</comment>
<feature type="coiled-coil region" evidence="5">
    <location>
        <begin position="37"/>
        <end position="95"/>
    </location>
</feature>
<dbReference type="Pfam" id="PF02646">
    <property type="entry name" value="RmuC"/>
    <property type="match status" value="1"/>
</dbReference>
<evidence type="ECO:0000256" key="1">
    <source>
        <dbReference type="ARBA" id="ARBA00003416"/>
    </source>
</evidence>
<dbReference type="PANTHER" id="PTHR30563:SF0">
    <property type="entry name" value="DNA RECOMBINATION PROTEIN RMUC"/>
    <property type="match status" value="1"/>
</dbReference>
<evidence type="ECO:0000313" key="6">
    <source>
        <dbReference type="EMBL" id="MDR7294016.1"/>
    </source>
</evidence>
<proteinExistence type="inferred from homology"/>
<sequence length="403" mass="44353">MEAISILLAVLALIIGLVLGAFAALRWGPGSAERGEIERLRSTVDQLRSGLEQAHEAESRARAEAAGALGRADVLERTQAEYEAQKAEQENTENQILRTLAPMTTKLHELGITVNSMEKQRNRHDATLQEQLRHLIEHDQKLLTTTTALAGALKDTSKRGSWGEIQLRRIVELAGMTRHVDFTEQASVRSRDEAPGGRPDMVVHLPGKGNIAVDAKAPFPDAETFSDQREYELTTAKVLEDRIKELSKRSYQTVLEGSPDVVVCFVPAESMLSRALDVRPQLLDTAFANNVVLASPNTLLAILKGLAVSWRQHQLTDNANALYKEAKTLHERIGIVLGHFNEHGKALNHSVESYNRILSSMNVRLLPSLRRIQELDPAIGPTNAENNLAALDASANPTPHVND</sequence>
<organism evidence="6 7">
    <name type="scientific">Pseudoglutamicibacter albus</name>
    <dbReference type="NCBI Taxonomy" id="98671"/>
    <lineage>
        <taxon>Bacteria</taxon>
        <taxon>Bacillati</taxon>
        <taxon>Actinomycetota</taxon>
        <taxon>Actinomycetes</taxon>
        <taxon>Micrococcales</taxon>
        <taxon>Micrococcaceae</taxon>
        <taxon>Pseudoglutamicibacter</taxon>
    </lineage>
</organism>
<keyword evidence="7" id="KW-1185">Reference proteome</keyword>
<dbReference type="RefSeq" id="WP_310247391.1">
    <property type="nucleotide sequence ID" value="NZ_JAVDXX010000001.1"/>
</dbReference>
<comment type="caution">
    <text evidence="6">The sequence shown here is derived from an EMBL/GenBank/DDBJ whole genome shotgun (WGS) entry which is preliminary data.</text>
</comment>
<keyword evidence="3 5" id="KW-0175">Coiled coil</keyword>
<evidence type="ECO:0000313" key="7">
    <source>
        <dbReference type="Proteomes" id="UP001180715"/>
    </source>
</evidence>
<evidence type="ECO:0000256" key="5">
    <source>
        <dbReference type="SAM" id="Coils"/>
    </source>
</evidence>
<keyword evidence="4" id="KW-0233">DNA recombination</keyword>